<evidence type="ECO:0000256" key="1">
    <source>
        <dbReference type="SAM" id="MobiDB-lite"/>
    </source>
</evidence>
<accession>A0ABT9QRR7</accession>
<gene>
    <name evidence="2" type="ORF">J2853_008653</name>
</gene>
<reference evidence="2 3" key="1">
    <citation type="submission" date="2023-07" db="EMBL/GenBank/DDBJ databases">
        <title>Sequencing the genomes of 1000 actinobacteria strains.</title>
        <authorList>
            <person name="Klenk H.-P."/>
        </authorList>
    </citation>
    <scope>NUCLEOTIDE SEQUENCE [LARGE SCALE GENOMIC DNA]</scope>
    <source>
        <strain evidence="2 3">DSM 46740</strain>
    </source>
</reference>
<protein>
    <submittedName>
        <fullName evidence="2">Uncharacterized protein</fullName>
    </submittedName>
</protein>
<keyword evidence="3" id="KW-1185">Reference proteome</keyword>
<evidence type="ECO:0000313" key="3">
    <source>
        <dbReference type="Proteomes" id="UP001225356"/>
    </source>
</evidence>
<sequence>MSPALGGSRQHGLAAIKQGAQVTGARVTG</sequence>
<feature type="region of interest" description="Disordered" evidence="1">
    <location>
        <begin position="1"/>
        <end position="29"/>
    </location>
</feature>
<evidence type="ECO:0000313" key="2">
    <source>
        <dbReference type="EMBL" id="MDP9849442.1"/>
    </source>
</evidence>
<dbReference type="Proteomes" id="UP001225356">
    <property type="component" value="Unassembled WGS sequence"/>
</dbReference>
<proteinExistence type="predicted"/>
<name>A0ABT9QRR7_9ACTN</name>
<dbReference type="EMBL" id="JAUSQU010000001">
    <property type="protein sequence ID" value="MDP9849442.1"/>
    <property type="molecule type" value="Genomic_DNA"/>
</dbReference>
<organism evidence="2 3">
    <name type="scientific">Streptosporangium lutulentum</name>
    <dbReference type="NCBI Taxonomy" id="1461250"/>
    <lineage>
        <taxon>Bacteria</taxon>
        <taxon>Bacillati</taxon>
        <taxon>Actinomycetota</taxon>
        <taxon>Actinomycetes</taxon>
        <taxon>Streptosporangiales</taxon>
        <taxon>Streptosporangiaceae</taxon>
        <taxon>Streptosporangium</taxon>
    </lineage>
</organism>
<comment type="caution">
    <text evidence="2">The sequence shown here is derived from an EMBL/GenBank/DDBJ whole genome shotgun (WGS) entry which is preliminary data.</text>
</comment>